<evidence type="ECO:0000256" key="4">
    <source>
        <dbReference type="ARBA" id="ARBA00022679"/>
    </source>
</evidence>
<evidence type="ECO:0000256" key="8">
    <source>
        <dbReference type="ARBA" id="ARBA00037904"/>
    </source>
</evidence>
<accession>A0A1I2JPA3</accession>
<evidence type="ECO:0000256" key="1">
    <source>
        <dbReference type="ARBA" id="ARBA00004236"/>
    </source>
</evidence>
<dbReference type="OrthoDB" id="9800276at2"/>
<gene>
    <name evidence="13" type="ORF">SAMN05216353_101251</name>
</gene>
<dbReference type="GO" id="GO:0016117">
    <property type="term" value="P:carotenoid biosynthetic process"/>
    <property type="evidence" value="ECO:0007669"/>
    <property type="project" value="UniProtKB-KW"/>
</dbReference>
<evidence type="ECO:0000313" key="13">
    <source>
        <dbReference type="EMBL" id="SFF54967.1"/>
    </source>
</evidence>
<evidence type="ECO:0000256" key="9">
    <source>
        <dbReference type="ARBA" id="ARBA00038120"/>
    </source>
</evidence>
<feature type="transmembrane region" description="Helical" evidence="11">
    <location>
        <begin position="275"/>
        <end position="296"/>
    </location>
</feature>
<feature type="transmembrane region" description="Helical" evidence="11">
    <location>
        <begin position="333"/>
        <end position="358"/>
    </location>
</feature>
<comment type="subcellular location">
    <subcellularLocation>
        <location evidence="1">Cell membrane</location>
    </subcellularLocation>
</comment>
<dbReference type="RefSeq" id="WP_089749319.1">
    <property type="nucleotide sequence ID" value="NZ_FOOG01000001.1"/>
</dbReference>
<feature type="domain" description="Glycosyltransferase 2-like" evidence="12">
    <location>
        <begin position="42"/>
        <end position="175"/>
    </location>
</feature>
<dbReference type="AlphaFoldDB" id="A0A1I2JPA3"/>
<evidence type="ECO:0000259" key="12">
    <source>
        <dbReference type="Pfam" id="PF00535"/>
    </source>
</evidence>
<feature type="transmembrane region" description="Helical" evidence="11">
    <location>
        <begin position="303"/>
        <end position="321"/>
    </location>
</feature>
<keyword evidence="3" id="KW-0328">Glycosyltransferase</keyword>
<organism evidence="13 14">
    <name type="scientific">Halobacillus alkaliphilus</name>
    <dbReference type="NCBI Taxonomy" id="396056"/>
    <lineage>
        <taxon>Bacteria</taxon>
        <taxon>Bacillati</taxon>
        <taxon>Bacillota</taxon>
        <taxon>Bacilli</taxon>
        <taxon>Bacillales</taxon>
        <taxon>Bacillaceae</taxon>
        <taxon>Halobacillus</taxon>
    </lineage>
</organism>
<evidence type="ECO:0000256" key="10">
    <source>
        <dbReference type="ARBA" id="ARBA00040345"/>
    </source>
</evidence>
<evidence type="ECO:0000256" key="5">
    <source>
        <dbReference type="ARBA" id="ARBA00022746"/>
    </source>
</evidence>
<keyword evidence="4 13" id="KW-0808">Transferase</keyword>
<protein>
    <recommendedName>
        <fullName evidence="10">4,4'-diaponeurosporenoate glycosyltransferase</fullName>
    </recommendedName>
</protein>
<reference evidence="14" key="1">
    <citation type="submission" date="2016-10" db="EMBL/GenBank/DDBJ databases">
        <authorList>
            <person name="Varghese N."/>
            <person name="Submissions S."/>
        </authorList>
    </citation>
    <scope>NUCLEOTIDE SEQUENCE [LARGE SCALE GENOMIC DNA]</scope>
    <source>
        <strain evidence="14">FP5</strain>
    </source>
</reference>
<evidence type="ECO:0000256" key="7">
    <source>
        <dbReference type="ARBA" id="ARBA00037281"/>
    </source>
</evidence>
<evidence type="ECO:0000313" key="14">
    <source>
        <dbReference type="Proteomes" id="UP000198897"/>
    </source>
</evidence>
<comment type="similarity">
    <text evidence="9">Belongs to the glycosyltransferase 2 family. CrtQ subfamily.</text>
</comment>
<keyword evidence="5" id="KW-0125">Carotenoid biosynthesis</keyword>
<comment type="function">
    <text evidence="7">Catalyzes the glycosylation of 4,4'-diaponeurosporenoate, i.e. the esterification of glucose at the C1'' position with the carboxyl group of 4,4'-diaponeurosporenic acid, to form glycosyl-4,4'-diaponeurosporenoate. This is a step in the biosynthesis of staphyloxanthin, an orange pigment present in most staphylococci strains.</text>
</comment>
<sequence>MFWLLTIIFLFWVIVLVDFHKGFKTLPAIDHLPFRDENSMISVIIAAKDEEKSIKQTIETLLGQKYVNLEILAVNDRSTDSTGSIIENLAVHHANVHSITIETLPSGWLGKNHALHIGAQQAKGTYLLFTDADISFHGNVVSQAITFLKNENLDHLTAAPNLRAGSFFLKGLISFFLFGFGYLKRPWTANHPSKKGGMGVGAFQLLTNACYQGIGGHHAIRLRPDDDLAMGQRIKNSGYRQSLVTALRSLSVEWYPDLPSAFKGFEKNAFAGLNYSVLFALLAIAGVFTSQLLPFITIWSSRLPLQMISAFTIVLLFYLYALTMRHLTTYSNWIVFGLPIFAVLFIYMLSRALLLTFLRGGIVWRGSHYSLKELKKYYRNSEEE</sequence>
<dbReference type="Proteomes" id="UP000198897">
    <property type="component" value="Unassembled WGS sequence"/>
</dbReference>
<dbReference type="Pfam" id="PF00535">
    <property type="entry name" value="Glycos_transf_2"/>
    <property type="match status" value="1"/>
</dbReference>
<keyword evidence="11" id="KW-0812">Transmembrane</keyword>
<dbReference type="PANTHER" id="PTHR43646:SF2">
    <property type="entry name" value="GLYCOSYLTRANSFERASE 2-LIKE DOMAIN-CONTAINING PROTEIN"/>
    <property type="match status" value="1"/>
</dbReference>
<dbReference type="InterPro" id="IPR001173">
    <property type="entry name" value="Glyco_trans_2-like"/>
</dbReference>
<evidence type="ECO:0000256" key="6">
    <source>
        <dbReference type="ARBA" id="ARBA00023136"/>
    </source>
</evidence>
<keyword evidence="14" id="KW-1185">Reference proteome</keyword>
<evidence type="ECO:0000256" key="3">
    <source>
        <dbReference type="ARBA" id="ARBA00022676"/>
    </source>
</evidence>
<dbReference type="GO" id="GO:0005886">
    <property type="term" value="C:plasma membrane"/>
    <property type="evidence" value="ECO:0007669"/>
    <property type="project" value="UniProtKB-SubCell"/>
</dbReference>
<keyword evidence="11" id="KW-1133">Transmembrane helix</keyword>
<dbReference type="Gene3D" id="3.90.550.10">
    <property type="entry name" value="Spore Coat Polysaccharide Biosynthesis Protein SpsA, Chain A"/>
    <property type="match status" value="1"/>
</dbReference>
<name>A0A1I2JPA3_9BACI</name>
<comment type="pathway">
    <text evidence="8">Carotenoid biosynthesis; staphyloxanthin biosynthesis; staphyloxanthin from farnesyl diphosphate: step 4/5.</text>
</comment>
<evidence type="ECO:0000256" key="11">
    <source>
        <dbReference type="SAM" id="Phobius"/>
    </source>
</evidence>
<evidence type="ECO:0000256" key="2">
    <source>
        <dbReference type="ARBA" id="ARBA00022475"/>
    </source>
</evidence>
<dbReference type="SUPFAM" id="SSF53448">
    <property type="entry name" value="Nucleotide-diphospho-sugar transferases"/>
    <property type="match status" value="1"/>
</dbReference>
<dbReference type="PANTHER" id="PTHR43646">
    <property type="entry name" value="GLYCOSYLTRANSFERASE"/>
    <property type="match status" value="1"/>
</dbReference>
<dbReference type="InterPro" id="IPR029044">
    <property type="entry name" value="Nucleotide-diphossugar_trans"/>
</dbReference>
<keyword evidence="2" id="KW-1003">Cell membrane</keyword>
<proteinExistence type="inferred from homology"/>
<keyword evidence="6 11" id="KW-0472">Membrane</keyword>
<dbReference type="EMBL" id="FOOG01000001">
    <property type="protein sequence ID" value="SFF54967.1"/>
    <property type="molecule type" value="Genomic_DNA"/>
</dbReference>
<dbReference type="GO" id="GO:0016757">
    <property type="term" value="F:glycosyltransferase activity"/>
    <property type="evidence" value="ECO:0007669"/>
    <property type="project" value="UniProtKB-KW"/>
</dbReference>